<evidence type="ECO:0000256" key="1">
    <source>
        <dbReference type="SAM" id="MobiDB-lite"/>
    </source>
</evidence>
<feature type="region of interest" description="Disordered" evidence="1">
    <location>
        <begin position="1"/>
        <end position="33"/>
    </location>
</feature>
<reference evidence="2" key="2">
    <citation type="submission" date="2023-05" db="EMBL/GenBank/DDBJ databases">
        <authorList>
            <person name="Fouks B."/>
        </authorList>
    </citation>
    <scope>NUCLEOTIDE SEQUENCE</scope>
    <source>
        <strain evidence="2">Stay&amp;Tobe</strain>
        <tissue evidence="2">Testes</tissue>
    </source>
</reference>
<dbReference type="Proteomes" id="UP001233999">
    <property type="component" value="Unassembled WGS sequence"/>
</dbReference>
<name>A0AAD7Z4N5_DIPPU</name>
<reference evidence="2" key="1">
    <citation type="journal article" date="2023" name="IScience">
        <title>Live-bearing cockroach genome reveals convergent evolutionary mechanisms linked to viviparity in insects and beyond.</title>
        <authorList>
            <person name="Fouks B."/>
            <person name="Harrison M.C."/>
            <person name="Mikhailova A.A."/>
            <person name="Marchal E."/>
            <person name="English S."/>
            <person name="Carruthers M."/>
            <person name="Jennings E.C."/>
            <person name="Chiamaka E.L."/>
            <person name="Frigard R.A."/>
            <person name="Pippel M."/>
            <person name="Attardo G.M."/>
            <person name="Benoit J.B."/>
            <person name="Bornberg-Bauer E."/>
            <person name="Tobe S.S."/>
        </authorList>
    </citation>
    <scope>NUCLEOTIDE SEQUENCE</scope>
    <source>
        <strain evidence="2">Stay&amp;Tobe</strain>
    </source>
</reference>
<organism evidence="2 3">
    <name type="scientific">Diploptera punctata</name>
    <name type="common">Pacific beetle cockroach</name>
    <dbReference type="NCBI Taxonomy" id="6984"/>
    <lineage>
        <taxon>Eukaryota</taxon>
        <taxon>Metazoa</taxon>
        <taxon>Ecdysozoa</taxon>
        <taxon>Arthropoda</taxon>
        <taxon>Hexapoda</taxon>
        <taxon>Insecta</taxon>
        <taxon>Pterygota</taxon>
        <taxon>Neoptera</taxon>
        <taxon>Polyneoptera</taxon>
        <taxon>Dictyoptera</taxon>
        <taxon>Blattodea</taxon>
        <taxon>Blaberoidea</taxon>
        <taxon>Blaberidae</taxon>
        <taxon>Diplopterinae</taxon>
        <taxon>Diploptera</taxon>
    </lineage>
</organism>
<feature type="non-terminal residue" evidence="2">
    <location>
        <position position="1"/>
    </location>
</feature>
<dbReference type="AlphaFoldDB" id="A0AAD7Z4N5"/>
<proteinExistence type="predicted"/>
<comment type="caution">
    <text evidence="2">The sequence shown here is derived from an EMBL/GenBank/DDBJ whole genome shotgun (WGS) entry which is preliminary data.</text>
</comment>
<evidence type="ECO:0000313" key="2">
    <source>
        <dbReference type="EMBL" id="KAJ9573721.1"/>
    </source>
</evidence>
<dbReference type="EMBL" id="JASPKZ010010684">
    <property type="protein sequence ID" value="KAJ9573721.1"/>
    <property type="molecule type" value="Genomic_DNA"/>
</dbReference>
<feature type="compositionally biased region" description="Polar residues" evidence="1">
    <location>
        <begin position="18"/>
        <end position="33"/>
    </location>
</feature>
<sequence length="62" mass="6679">SAKRATSYPLMGGIGSTERLNSGRSPLSASSGRDLNKAAMNCSRVPTEVVKYYNQFLKLKAV</sequence>
<evidence type="ECO:0000313" key="3">
    <source>
        <dbReference type="Proteomes" id="UP001233999"/>
    </source>
</evidence>
<gene>
    <name evidence="2" type="ORF">L9F63_008884</name>
</gene>
<accession>A0AAD7Z4N5</accession>
<keyword evidence="3" id="KW-1185">Reference proteome</keyword>
<protein>
    <submittedName>
        <fullName evidence="2">Uncharacterized protein</fullName>
    </submittedName>
</protein>
<feature type="non-terminal residue" evidence="2">
    <location>
        <position position="62"/>
    </location>
</feature>